<dbReference type="InterPro" id="IPR050863">
    <property type="entry name" value="CenT-Element_Derived"/>
</dbReference>
<accession>A0A0N5BCA4</accession>
<keyword evidence="2" id="KW-1185">Reference proteome</keyword>
<dbReference type="InterPro" id="IPR004875">
    <property type="entry name" value="DDE_SF_endonuclease_dom"/>
</dbReference>
<organism evidence="2 3">
    <name type="scientific">Strongyloides papillosus</name>
    <name type="common">Intestinal threadworm</name>
    <dbReference type="NCBI Taxonomy" id="174720"/>
    <lineage>
        <taxon>Eukaryota</taxon>
        <taxon>Metazoa</taxon>
        <taxon>Ecdysozoa</taxon>
        <taxon>Nematoda</taxon>
        <taxon>Chromadorea</taxon>
        <taxon>Rhabditida</taxon>
        <taxon>Tylenchina</taxon>
        <taxon>Panagrolaimomorpha</taxon>
        <taxon>Strongyloidoidea</taxon>
        <taxon>Strongyloididae</taxon>
        <taxon>Strongyloides</taxon>
    </lineage>
</organism>
<dbReference type="Pfam" id="PF03184">
    <property type="entry name" value="DDE_1"/>
    <property type="match status" value="1"/>
</dbReference>
<dbReference type="WBParaSite" id="SPAL_0000365200.1">
    <property type="protein sequence ID" value="SPAL_0000365200.1"/>
    <property type="gene ID" value="SPAL_0000365200"/>
</dbReference>
<evidence type="ECO:0000259" key="1">
    <source>
        <dbReference type="Pfam" id="PF03184"/>
    </source>
</evidence>
<dbReference type="AlphaFoldDB" id="A0A0N5BCA4"/>
<dbReference type="PANTHER" id="PTHR19303:SF74">
    <property type="entry name" value="POGO TRANSPOSABLE ELEMENT WITH KRAB DOMAIN"/>
    <property type="match status" value="1"/>
</dbReference>
<protein>
    <submittedName>
        <fullName evidence="3">DDE-1 domain-containing protein</fullName>
    </submittedName>
</protein>
<reference evidence="3" key="1">
    <citation type="submission" date="2017-02" db="UniProtKB">
        <authorList>
            <consortium name="WormBaseParasite"/>
        </authorList>
    </citation>
    <scope>IDENTIFICATION</scope>
</reference>
<dbReference type="STRING" id="174720.A0A0N5BCA4"/>
<dbReference type="Gene3D" id="1.10.10.60">
    <property type="entry name" value="Homeodomain-like"/>
    <property type="match status" value="1"/>
</dbReference>
<feature type="domain" description="DDE-1" evidence="1">
    <location>
        <begin position="180"/>
        <end position="352"/>
    </location>
</feature>
<dbReference type="GO" id="GO:0003677">
    <property type="term" value="F:DNA binding"/>
    <property type="evidence" value="ECO:0007669"/>
    <property type="project" value="TreeGrafter"/>
</dbReference>
<dbReference type="GO" id="GO:0005634">
    <property type="term" value="C:nucleus"/>
    <property type="evidence" value="ECO:0007669"/>
    <property type="project" value="TreeGrafter"/>
</dbReference>
<evidence type="ECO:0000313" key="2">
    <source>
        <dbReference type="Proteomes" id="UP000046392"/>
    </source>
</evidence>
<dbReference type="Proteomes" id="UP000046392">
    <property type="component" value="Unplaced"/>
</dbReference>
<evidence type="ECO:0000313" key="3">
    <source>
        <dbReference type="WBParaSite" id="SPAL_0000365200.1"/>
    </source>
</evidence>
<name>A0A0N5BCA4_STREA</name>
<dbReference type="PANTHER" id="PTHR19303">
    <property type="entry name" value="TRANSPOSON"/>
    <property type="match status" value="1"/>
</dbReference>
<sequence>MIKRKSYTANEKRAAIKHAEVYGTASAANKFEVNQRMIQKWVQMKEKLENCDRNKRAFRGKPAQYPDVEEKIKAWEESCTKAAANHPNFVASSQWCQNFLRRNDLSLRRRTSVGQPLPENHLEKIRSFRNFVMEETRNIAPCNIGNFDEVPVPFDIVYERTVHAKGDDCVKIDTTGHEKSNFTVVLGVTASGEKLKPMIIFKKKLLPKGNFPPNVVIKVNDKGWMTEDIMKEWIEEVWKERLHYNPDSRNSLLIFDSARSHLTEGVREALQQSSKIAVIPGGLTRFLQPLDVSVNKPFKDGLRQRWEDWMEDKENAEYTKGGRRKRCSYEKAAWIVSDSFNALSSDTIINGFNKALVNIPDEETEKYIHNFEAMEIDE</sequence>
<proteinExistence type="predicted"/>